<accession>A0A8H9HZ94</accession>
<feature type="compositionally biased region" description="Basic and acidic residues" evidence="1">
    <location>
        <begin position="180"/>
        <end position="199"/>
    </location>
</feature>
<reference evidence="2" key="1">
    <citation type="journal article" date="2014" name="Int. J. Syst. Evol. Microbiol.">
        <title>Complete genome sequence of Corynebacterium casei LMG S-19264T (=DSM 44701T), isolated from a smear-ripened cheese.</title>
        <authorList>
            <consortium name="US DOE Joint Genome Institute (JGI-PGF)"/>
            <person name="Walter F."/>
            <person name="Albersmeier A."/>
            <person name="Kalinowski J."/>
            <person name="Ruckert C."/>
        </authorList>
    </citation>
    <scope>NUCLEOTIDE SEQUENCE</scope>
    <source>
        <strain evidence="2">JCM 4434</strain>
    </source>
</reference>
<dbReference type="GeneID" id="97489381"/>
<keyword evidence="4" id="KW-1185">Reference proteome</keyword>
<reference evidence="3 4" key="2">
    <citation type="submission" date="2014-07" db="EMBL/GenBank/DDBJ databases">
        <authorList>
            <person name="Zhang J.E."/>
            <person name="Yang H."/>
            <person name="Guo J."/>
            <person name="Deng Z."/>
            <person name="Luo H."/>
            <person name="Luo M."/>
            <person name="Zhao B."/>
        </authorList>
    </citation>
    <scope>NUCLEOTIDE SEQUENCE [LARGE SCALE GENOMIC DNA]</scope>
    <source>
        <strain evidence="3">ATCC 10762</strain>
        <strain evidence="4">ATCC 10762 / DSM 40127 / CCM 3239 / JCM 4008 / LMG 5968 / NBRC 12843 / NCIMB 8234 / A-377</strain>
    </source>
</reference>
<reference evidence="2" key="5">
    <citation type="submission" date="2020-09" db="EMBL/GenBank/DDBJ databases">
        <authorList>
            <person name="Sun Q."/>
            <person name="Ohkuma M."/>
        </authorList>
    </citation>
    <scope>NUCLEOTIDE SEQUENCE</scope>
    <source>
        <strain evidence="2">JCM 4434</strain>
    </source>
</reference>
<dbReference type="Proteomes" id="UP000610124">
    <property type="component" value="Unassembled WGS sequence"/>
</dbReference>
<reference evidence="4" key="3">
    <citation type="submission" date="2016-08" db="EMBL/GenBank/DDBJ databases">
        <title>Sequencing, assembly and comparative genomics of S. aureofaciens ATCC 10762.</title>
        <authorList>
            <person name="Gradnigo J.S."/>
            <person name="Johnson N."/>
            <person name="Somerville G.A."/>
        </authorList>
    </citation>
    <scope>NUCLEOTIDE SEQUENCE [LARGE SCALE GENOMIC DNA]</scope>
    <source>
        <strain evidence="4">ATCC 10762 / DSM 40127 / CCM 3239 / JCM 4008 / LMG 5968 / NBRC 12843 / NCIMB 8234 / A-377</strain>
    </source>
</reference>
<dbReference type="Proteomes" id="UP000037395">
    <property type="component" value="Unassembled WGS sequence"/>
</dbReference>
<proteinExistence type="predicted"/>
<name>A0A1E7N8N1_KITAU</name>
<evidence type="ECO:0000313" key="4">
    <source>
        <dbReference type="Proteomes" id="UP000037395"/>
    </source>
</evidence>
<accession>A0A1E7N8N1</accession>
<dbReference type="EMBL" id="BMUB01000025">
    <property type="protein sequence ID" value="GGV01165.1"/>
    <property type="molecule type" value="Genomic_DNA"/>
</dbReference>
<evidence type="ECO:0000313" key="2">
    <source>
        <dbReference type="EMBL" id="GGV01165.1"/>
    </source>
</evidence>
<dbReference type="AlphaFoldDB" id="A0A1E7N8N1"/>
<evidence type="ECO:0000256" key="1">
    <source>
        <dbReference type="SAM" id="MobiDB-lite"/>
    </source>
</evidence>
<evidence type="ECO:0000313" key="3">
    <source>
        <dbReference type="EMBL" id="OEV37056.1"/>
    </source>
</evidence>
<dbReference type="RefSeq" id="WP_030556139.1">
    <property type="nucleotide sequence ID" value="NZ_BMUB01000025.1"/>
</dbReference>
<sequence length="199" mass="21116">MLIPQDGPSVLVATGLVQHGTTSRTPVNTGTNEQVGLGVAVTREQFWHSTGESYSLAPGETRTVNYSVTQGMQESSSESETTNASVGVSASAGWGPFSASVSASLSESSITTQQLTVSTQTTTFVSTTYLNLSKHPELNLFWQLTDVATVYDENGLPLASVISGEAPPVVSGPWDVQEIEGTKQRKLERKSSHDRPAKA</sequence>
<feature type="region of interest" description="Disordered" evidence="1">
    <location>
        <begin position="170"/>
        <end position="199"/>
    </location>
</feature>
<evidence type="ECO:0008006" key="5">
    <source>
        <dbReference type="Google" id="ProtNLM"/>
    </source>
</evidence>
<organism evidence="3 4">
    <name type="scientific">Kitasatospora aureofaciens</name>
    <name type="common">Streptomyces aureofaciens</name>
    <dbReference type="NCBI Taxonomy" id="1894"/>
    <lineage>
        <taxon>Bacteria</taxon>
        <taxon>Bacillati</taxon>
        <taxon>Actinomycetota</taxon>
        <taxon>Actinomycetes</taxon>
        <taxon>Kitasatosporales</taxon>
        <taxon>Streptomycetaceae</taxon>
        <taxon>Kitasatospora</taxon>
    </lineage>
</organism>
<comment type="caution">
    <text evidence="3">The sequence shown here is derived from an EMBL/GenBank/DDBJ whole genome shotgun (WGS) entry which is preliminary data.</text>
</comment>
<dbReference type="KEGG" id="kau:B6264_24695"/>
<gene>
    <name evidence="2" type="ORF">GCM10010502_64640</name>
    <name evidence="3" type="ORF">HS99_0004305</name>
</gene>
<protein>
    <recommendedName>
        <fullName evidence="5">Insecticidal crystal toxin domain-containing protein</fullName>
    </recommendedName>
</protein>
<reference evidence="3" key="4">
    <citation type="submission" date="2016-08" db="EMBL/GenBank/DDBJ databases">
        <title>Sequencing, Assembly and Comparative Genomics of S. aureofaciens ATCC 10762.</title>
        <authorList>
            <person name="Gradnigo J.S."/>
            <person name="Johnson N."/>
            <person name="Somerville G.A."/>
        </authorList>
    </citation>
    <scope>NUCLEOTIDE SEQUENCE [LARGE SCALE GENOMIC DNA]</scope>
    <source>
        <strain evidence="3">ATCC 10762</strain>
    </source>
</reference>
<dbReference type="EMBL" id="JPRF03000021">
    <property type="protein sequence ID" value="OEV37056.1"/>
    <property type="molecule type" value="Genomic_DNA"/>
</dbReference>